<dbReference type="EMBL" id="SRYK01000002">
    <property type="protein sequence ID" value="TGY57241.1"/>
    <property type="molecule type" value="Genomic_DNA"/>
</dbReference>
<gene>
    <name evidence="3" type="ORF">E5340_00820</name>
</gene>
<evidence type="ECO:0000256" key="2">
    <source>
        <dbReference type="SAM" id="Phobius"/>
    </source>
</evidence>
<evidence type="ECO:0000313" key="4">
    <source>
        <dbReference type="Proteomes" id="UP000306855"/>
    </source>
</evidence>
<evidence type="ECO:0000313" key="3">
    <source>
        <dbReference type="EMBL" id="TGY57241.1"/>
    </source>
</evidence>
<dbReference type="RefSeq" id="WP_135941800.1">
    <property type="nucleotide sequence ID" value="NZ_SRYK01000002.1"/>
</dbReference>
<keyword evidence="2" id="KW-1133">Transmembrane helix</keyword>
<accession>A0A4S2ESC9</accession>
<comment type="caution">
    <text evidence="3">The sequence shown here is derived from an EMBL/GenBank/DDBJ whole genome shotgun (WGS) entry which is preliminary data.</text>
</comment>
<feature type="transmembrane region" description="Helical" evidence="2">
    <location>
        <begin position="6"/>
        <end position="29"/>
    </location>
</feature>
<feature type="region of interest" description="Disordered" evidence="1">
    <location>
        <begin position="65"/>
        <end position="125"/>
    </location>
</feature>
<proteinExistence type="predicted"/>
<reference evidence="3 4" key="1">
    <citation type="submission" date="2019-04" db="EMBL/GenBank/DDBJ databases">
        <title>Microbes associate with the intestines of laboratory mice.</title>
        <authorList>
            <person name="Navarre W."/>
            <person name="Wong E."/>
            <person name="Huang K."/>
            <person name="Tropini C."/>
            <person name="Ng K."/>
            <person name="Yu B."/>
        </authorList>
    </citation>
    <scope>NUCLEOTIDE SEQUENCE [LARGE SCALE GENOMIC DNA]</scope>
    <source>
        <strain evidence="3 4">NM26_J9</strain>
    </source>
</reference>
<keyword evidence="2" id="KW-0472">Membrane</keyword>
<dbReference type="Proteomes" id="UP000306855">
    <property type="component" value="Unassembled WGS sequence"/>
</dbReference>
<protein>
    <submittedName>
        <fullName evidence="3">Uncharacterized protein</fullName>
    </submittedName>
</protein>
<name>A0A4S2ESC9_9LACO</name>
<evidence type="ECO:0000256" key="1">
    <source>
        <dbReference type="SAM" id="MobiDB-lite"/>
    </source>
</evidence>
<keyword evidence="2" id="KW-0812">Transmembrane</keyword>
<dbReference type="AlphaFoldDB" id="A0A4S2ESC9"/>
<sequence length="245" mass="27428">MDYYTANVFKIISIVALILFVLCLVILVAKKCNKKFIALATLLAVASAVSVFYFQHVENNPTLSTATDHKERYDFPESSSSEKSVSESSSEVSSSASSDNASSTKHEASSSSETSSSTKVKSTQEELADKLPKNVEYGYIDKSDFIKETMYHSKEFDYVYVSTGDHNIIKTVKLDFKDLPLASLDDALEYIQDWTSRDAQLQSKVDDRTYIYHSASLNLNYEIKLVINNQGEITRVSIFPDDSLI</sequence>
<organism evidence="3 4">
    <name type="scientific">Ligilactobacillus murinus</name>
    <dbReference type="NCBI Taxonomy" id="1622"/>
    <lineage>
        <taxon>Bacteria</taxon>
        <taxon>Bacillati</taxon>
        <taxon>Bacillota</taxon>
        <taxon>Bacilli</taxon>
        <taxon>Lactobacillales</taxon>
        <taxon>Lactobacillaceae</taxon>
        <taxon>Ligilactobacillus</taxon>
    </lineage>
</organism>
<feature type="transmembrane region" description="Helical" evidence="2">
    <location>
        <begin position="36"/>
        <end position="54"/>
    </location>
</feature>
<feature type="compositionally biased region" description="Low complexity" evidence="1">
    <location>
        <begin position="77"/>
        <end position="121"/>
    </location>
</feature>